<dbReference type="GO" id="GO:0005634">
    <property type="term" value="C:nucleus"/>
    <property type="evidence" value="ECO:0007669"/>
    <property type="project" value="UniProtKB-SubCell"/>
</dbReference>
<dbReference type="InterPro" id="IPR020472">
    <property type="entry name" value="WD40_PAC1"/>
</dbReference>
<dbReference type="SUPFAM" id="SSF50978">
    <property type="entry name" value="WD40 repeat-like"/>
    <property type="match status" value="2"/>
</dbReference>
<evidence type="ECO:0000256" key="3">
    <source>
        <dbReference type="ARBA" id="ARBA00005043"/>
    </source>
</evidence>
<evidence type="ECO:0000256" key="10">
    <source>
        <dbReference type="ARBA" id="ARBA00023242"/>
    </source>
</evidence>
<dbReference type="EMBL" id="JADGJW010000198">
    <property type="protein sequence ID" value="KAJ3221970.1"/>
    <property type="molecule type" value="Genomic_DNA"/>
</dbReference>
<proteinExistence type="inferred from homology"/>
<name>A0AAD5U3V3_9FUNG</name>
<dbReference type="PANTHER" id="PTHR44111:SF1">
    <property type="entry name" value="ELONGATOR COMPLEX PROTEIN 2"/>
    <property type="match status" value="1"/>
</dbReference>
<dbReference type="PANTHER" id="PTHR44111">
    <property type="entry name" value="ELONGATOR COMPLEX PROTEIN 2"/>
    <property type="match status" value="1"/>
</dbReference>
<dbReference type="SUPFAM" id="SSF101908">
    <property type="entry name" value="Putative isomerase YbhE"/>
    <property type="match status" value="1"/>
</dbReference>
<feature type="repeat" description="WD" evidence="11">
    <location>
        <begin position="700"/>
        <end position="741"/>
    </location>
</feature>
<evidence type="ECO:0000313" key="12">
    <source>
        <dbReference type="EMBL" id="KAJ3221970.1"/>
    </source>
</evidence>
<dbReference type="Gene3D" id="2.130.10.10">
    <property type="entry name" value="YVTN repeat-like/Quinoprotein amine dehydrogenase"/>
    <property type="match status" value="5"/>
</dbReference>
<keyword evidence="8" id="KW-0819">tRNA processing</keyword>
<dbReference type="GO" id="GO:0005737">
    <property type="term" value="C:cytoplasm"/>
    <property type="evidence" value="ECO:0007669"/>
    <property type="project" value="UniProtKB-SubCell"/>
</dbReference>
<dbReference type="Pfam" id="PF00400">
    <property type="entry name" value="WD40"/>
    <property type="match status" value="5"/>
</dbReference>
<dbReference type="InterPro" id="IPR037289">
    <property type="entry name" value="Elp2"/>
</dbReference>
<dbReference type="InterPro" id="IPR015943">
    <property type="entry name" value="WD40/YVTN_repeat-like_dom_sf"/>
</dbReference>
<keyword evidence="9" id="KW-0677">Repeat</keyword>
<keyword evidence="13" id="KW-1185">Reference proteome</keyword>
<dbReference type="SMART" id="SM00320">
    <property type="entry name" value="WD40"/>
    <property type="match status" value="10"/>
</dbReference>
<evidence type="ECO:0000256" key="8">
    <source>
        <dbReference type="ARBA" id="ARBA00022694"/>
    </source>
</evidence>
<comment type="subcellular location">
    <subcellularLocation>
        <location evidence="2">Cytoplasm</location>
    </subcellularLocation>
    <subcellularLocation>
        <location evidence="1">Nucleus</location>
    </subcellularLocation>
</comment>
<dbReference type="InterPro" id="IPR001680">
    <property type="entry name" value="WD40_rpt"/>
</dbReference>
<comment type="caution">
    <text evidence="12">The sequence shown here is derived from an EMBL/GenBank/DDBJ whole genome shotgun (WGS) entry which is preliminary data.</text>
</comment>
<evidence type="ECO:0000256" key="4">
    <source>
        <dbReference type="ARBA" id="ARBA00005881"/>
    </source>
</evidence>
<dbReference type="Proteomes" id="UP001211065">
    <property type="component" value="Unassembled WGS sequence"/>
</dbReference>
<gene>
    <name evidence="12" type="primary">ELP2</name>
    <name evidence="12" type="ORF">HK099_002833</name>
</gene>
<dbReference type="InterPro" id="IPR036322">
    <property type="entry name" value="WD40_repeat_dom_sf"/>
</dbReference>
<feature type="repeat" description="WD" evidence="11">
    <location>
        <begin position="435"/>
        <end position="465"/>
    </location>
</feature>
<evidence type="ECO:0000256" key="6">
    <source>
        <dbReference type="ARBA" id="ARBA00022490"/>
    </source>
</evidence>
<sequence length="839" mass="94395">MKLEYLSVSCNRSTQSVDCSLDGVIAYAANTSIILYNPNDKHHKGAYHSLNKEHVAKITSVRYLRRGIEKNQRDVGLISVSADKNGTVWRKNFNDEFVKSGVLTGHTEGINCVGVARGSRIHNNFDLVVTSSSDETMKVWKLVQILDDTTKNNPKDEISCIQSIKIGKNYPLCIEMGFLPNSETPILFTAGTDTNIHLYIQKGEEFVKMLSLQGHSDWIRTLSLTTFFSQNVDDSSQHFKNGDLILASGSQDKYVRIWKISDDIENLSDLNLVQDKKNSKLADNIEDELDKTLADINKQIGDGGMKLSTKAHILDVEVNLNTEKKLYLVMLDAVLMGHDDWVHSVHWKPTNYESKEYEELALISSSADKSLMIWSPDADSNVWMNQVRVGDVGGTTLGFYNAIFGSKNWILGENYNGSLNIWKNDGEQWVPAIGISGHFGPVKDLEWDPSGKYFVSVSQDETCRLSLPWNRNGVTTWHEVARPQIHGYPMSCITFLKNFSYISGADEKVLRIFEAPRTFVGSLNNLTGIMDDTPLNERPAGASLPALGLSNKAVNPSESDISAHDQRNLASFTSSISTPNSLTEFLTEPPLESHLLQHTLWPEVNKLYGHGYELMAVACSHDGKTVVSTSRANKAEHAAVRVWSTDSWKEIHQPIVSHNLTVTNLKFSNNDKYFLSVGRDRMWTLYSKIENEWKVLHASTKSHARIIWGGAFTPDDKYFVTASRDKTLKVWSLEDLENSYFVMNFENALTAVDISSTFINDSSYLLAVGFETGLVQIFELDLINKTFKLKVENNDHALSITTIKFRPKVSFEVTKNERDKIYIATAADDWAVRLFSFFL</sequence>
<dbReference type="AlphaFoldDB" id="A0AAD5U3V3"/>
<dbReference type="GO" id="GO:0002098">
    <property type="term" value="P:tRNA wobble uridine modification"/>
    <property type="evidence" value="ECO:0007669"/>
    <property type="project" value="InterPro"/>
</dbReference>
<dbReference type="PROSITE" id="PS50294">
    <property type="entry name" value="WD_REPEATS_REGION"/>
    <property type="match status" value="1"/>
</dbReference>
<evidence type="ECO:0000256" key="2">
    <source>
        <dbReference type="ARBA" id="ARBA00004496"/>
    </source>
</evidence>
<organism evidence="12 13">
    <name type="scientific">Clydaea vesicula</name>
    <dbReference type="NCBI Taxonomy" id="447962"/>
    <lineage>
        <taxon>Eukaryota</taxon>
        <taxon>Fungi</taxon>
        <taxon>Fungi incertae sedis</taxon>
        <taxon>Chytridiomycota</taxon>
        <taxon>Chytridiomycota incertae sedis</taxon>
        <taxon>Chytridiomycetes</taxon>
        <taxon>Lobulomycetales</taxon>
        <taxon>Lobulomycetaceae</taxon>
        <taxon>Clydaea</taxon>
    </lineage>
</organism>
<dbReference type="GO" id="GO:0033588">
    <property type="term" value="C:elongator holoenzyme complex"/>
    <property type="evidence" value="ECO:0007669"/>
    <property type="project" value="InterPro"/>
</dbReference>
<keyword evidence="7 11" id="KW-0853">WD repeat</keyword>
<evidence type="ECO:0000313" key="13">
    <source>
        <dbReference type="Proteomes" id="UP001211065"/>
    </source>
</evidence>
<comment type="similarity">
    <text evidence="4">Belongs to the WD repeat ELP2 family.</text>
</comment>
<keyword evidence="10" id="KW-0539">Nucleus</keyword>
<dbReference type="PRINTS" id="PR00320">
    <property type="entry name" value="GPROTEINBRPT"/>
</dbReference>
<evidence type="ECO:0000256" key="1">
    <source>
        <dbReference type="ARBA" id="ARBA00004123"/>
    </source>
</evidence>
<evidence type="ECO:0000256" key="5">
    <source>
        <dbReference type="ARBA" id="ARBA00020267"/>
    </source>
</evidence>
<dbReference type="PROSITE" id="PS50082">
    <property type="entry name" value="WD_REPEATS_2"/>
    <property type="match status" value="2"/>
</dbReference>
<dbReference type="FunFam" id="2.130.10.10:FF:000400">
    <property type="entry name" value="Elongator acetyltransferase complex subunit 2"/>
    <property type="match status" value="1"/>
</dbReference>
<evidence type="ECO:0000256" key="7">
    <source>
        <dbReference type="ARBA" id="ARBA00022574"/>
    </source>
</evidence>
<keyword evidence="6" id="KW-0963">Cytoplasm</keyword>
<accession>A0AAD5U3V3</accession>
<evidence type="ECO:0000256" key="11">
    <source>
        <dbReference type="PROSITE-ProRule" id="PRU00221"/>
    </source>
</evidence>
<protein>
    <recommendedName>
        <fullName evidence="5">Elongator complex protein 2</fullName>
    </recommendedName>
</protein>
<reference evidence="12" key="1">
    <citation type="submission" date="2020-05" db="EMBL/GenBank/DDBJ databases">
        <title>Phylogenomic resolution of chytrid fungi.</title>
        <authorList>
            <person name="Stajich J.E."/>
            <person name="Amses K."/>
            <person name="Simmons R."/>
            <person name="Seto K."/>
            <person name="Myers J."/>
            <person name="Bonds A."/>
            <person name="Quandt C.A."/>
            <person name="Barry K."/>
            <person name="Liu P."/>
            <person name="Grigoriev I."/>
            <person name="Longcore J.E."/>
            <person name="James T.Y."/>
        </authorList>
    </citation>
    <scope>NUCLEOTIDE SEQUENCE</scope>
    <source>
        <strain evidence="12">JEL0476</strain>
    </source>
</reference>
<comment type="pathway">
    <text evidence="3">tRNA modification; 5-methoxycarbonylmethyl-2-thiouridine-tRNA biosynthesis.</text>
</comment>
<evidence type="ECO:0000256" key="9">
    <source>
        <dbReference type="ARBA" id="ARBA00022737"/>
    </source>
</evidence>